<dbReference type="Pfam" id="PF03466">
    <property type="entry name" value="LysR_substrate"/>
    <property type="match status" value="1"/>
</dbReference>
<dbReference type="InterPro" id="IPR005119">
    <property type="entry name" value="LysR_subst-bd"/>
</dbReference>
<sequence length="311" mass="33443">MNEPDFNLLLALDALLSEASVAGAARRLGLSASAMSRTLTRLRTTTGDPLLVRAGRRMVLTPHAQAIQQRANSATMEARSVLTPAVSALTLPGLERTFTLRTNEGFIETFGPRLMSAVAAVAPGVCLCFVPKAEKDAAPLREGRVDLEIGVLSGMGPEIRLQALFRDHFMGVVRQGHPLLQVETLSTEGYAAYGHVVSSRHGKAQGPVDSALAEHGMQRKIAAIVPGFSAAIAVAQCSDLIAQVPASWFAGLQRRFGGRTLQGFALPVKTPPITVSQMWHPRMEVDPAHRWLRQQVLSVCQTPDAVSFSPR</sequence>
<evidence type="ECO:0000259" key="5">
    <source>
        <dbReference type="PROSITE" id="PS50931"/>
    </source>
</evidence>
<dbReference type="Gene3D" id="3.40.190.10">
    <property type="entry name" value="Periplasmic binding protein-like II"/>
    <property type="match status" value="2"/>
</dbReference>
<dbReference type="GO" id="GO:0003677">
    <property type="term" value="F:DNA binding"/>
    <property type="evidence" value="ECO:0007669"/>
    <property type="project" value="UniProtKB-KW"/>
</dbReference>
<comment type="similarity">
    <text evidence="1">Belongs to the LysR transcriptional regulatory family.</text>
</comment>
<dbReference type="RefSeq" id="WP_318242728.1">
    <property type="nucleotide sequence ID" value="NZ_JAUEQX010000012.1"/>
</dbReference>
<evidence type="ECO:0000256" key="3">
    <source>
        <dbReference type="ARBA" id="ARBA00023125"/>
    </source>
</evidence>
<proteinExistence type="inferred from homology"/>
<dbReference type="GO" id="GO:0003700">
    <property type="term" value="F:DNA-binding transcription factor activity"/>
    <property type="evidence" value="ECO:0007669"/>
    <property type="project" value="InterPro"/>
</dbReference>
<reference evidence="6" key="1">
    <citation type="journal article" date="2023" name="J Glob Antimicrob Resist">
        <title>Emergence of NDM-1 and KPC-3 carbapenemases in Kluyvera cryocrescens: Investigating genetic heterogeneity and acquisition routes of blaNDM-1 in Enterobacterales species in Portugal.</title>
        <authorList>
            <person name="Loiodice M."/>
            <person name="Ribeiro M."/>
            <person name="Peixe L."/>
            <person name="Novais A."/>
        </authorList>
    </citation>
    <scope>NUCLEOTIDE SEQUENCE</scope>
    <source>
        <strain evidence="6">K629</strain>
    </source>
</reference>
<dbReference type="PANTHER" id="PTHR30118:SF15">
    <property type="entry name" value="TRANSCRIPTIONAL REGULATORY PROTEIN"/>
    <property type="match status" value="1"/>
</dbReference>
<evidence type="ECO:0000256" key="2">
    <source>
        <dbReference type="ARBA" id="ARBA00023015"/>
    </source>
</evidence>
<feature type="domain" description="HTH lysR-type" evidence="5">
    <location>
        <begin position="4"/>
        <end position="61"/>
    </location>
</feature>
<dbReference type="PANTHER" id="PTHR30118">
    <property type="entry name" value="HTH-TYPE TRANSCRIPTIONAL REGULATOR LEUO-RELATED"/>
    <property type="match status" value="1"/>
</dbReference>
<organism evidence="6 7">
    <name type="scientific">Kluyvera cryocrescens</name>
    <name type="common">Kluyvera citrophila</name>
    <dbReference type="NCBI Taxonomy" id="580"/>
    <lineage>
        <taxon>Bacteria</taxon>
        <taxon>Pseudomonadati</taxon>
        <taxon>Pseudomonadota</taxon>
        <taxon>Gammaproteobacteria</taxon>
        <taxon>Enterobacterales</taxon>
        <taxon>Enterobacteriaceae</taxon>
        <taxon>Kluyvera</taxon>
    </lineage>
</organism>
<dbReference type="Pfam" id="PF00126">
    <property type="entry name" value="HTH_1"/>
    <property type="match status" value="1"/>
</dbReference>
<keyword evidence="4" id="KW-0804">Transcription</keyword>
<dbReference type="AlphaFoldDB" id="A0AAW9C943"/>
<evidence type="ECO:0000256" key="1">
    <source>
        <dbReference type="ARBA" id="ARBA00009437"/>
    </source>
</evidence>
<dbReference type="Gene3D" id="1.10.10.10">
    <property type="entry name" value="Winged helix-like DNA-binding domain superfamily/Winged helix DNA-binding domain"/>
    <property type="match status" value="1"/>
</dbReference>
<dbReference type="CDD" id="cd08460">
    <property type="entry name" value="PBP2_DntR_like_1"/>
    <property type="match status" value="1"/>
</dbReference>
<dbReference type="InterPro" id="IPR036390">
    <property type="entry name" value="WH_DNA-bd_sf"/>
</dbReference>
<evidence type="ECO:0000313" key="7">
    <source>
        <dbReference type="Proteomes" id="UP001276300"/>
    </source>
</evidence>
<dbReference type="InterPro" id="IPR036388">
    <property type="entry name" value="WH-like_DNA-bd_sf"/>
</dbReference>
<dbReference type="Proteomes" id="UP001276300">
    <property type="component" value="Unassembled WGS sequence"/>
</dbReference>
<dbReference type="SUPFAM" id="SSF46785">
    <property type="entry name" value="Winged helix' DNA-binding domain"/>
    <property type="match status" value="1"/>
</dbReference>
<evidence type="ECO:0000313" key="6">
    <source>
        <dbReference type="EMBL" id="MDW3778149.1"/>
    </source>
</evidence>
<comment type="caution">
    <text evidence="6">The sequence shown here is derived from an EMBL/GenBank/DDBJ whole genome shotgun (WGS) entry which is preliminary data.</text>
</comment>
<dbReference type="SUPFAM" id="SSF53850">
    <property type="entry name" value="Periplasmic binding protein-like II"/>
    <property type="match status" value="1"/>
</dbReference>
<accession>A0AAW9C943</accession>
<dbReference type="PROSITE" id="PS50931">
    <property type="entry name" value="HTH_LYSR"/>
    <property type="match status" value="1"/>
</dbReference>
<keyword evidence="2" id="KW-0805">Transcription regulation</keyword>
<dbReference type="EMBL" id="JAUEQX010000012">
    <property type="protein sequence ID" value="MDW3778149.1"/>
    <property type="molecule type" value="Genomic_DNA"/>
</dbReference>
<evidence type="ECO:0000256" key="4">
    <source>
        <dbReference type="ARBA" id="ARBA00023163"/>
    </source>
</evidence>
<dbReference type="InterPro" id="IPR050389">
    <property type="entry name" value="LysR-type_TF"/>
</dbReference>
<gene>
    <name evidence="6" type="ORF">QWU01_15170</name>
</gene>
<keyword evidence="3" id="KW-0238">DNA-binding</keyword>
<name>A0AAW9C943_KLUCR</name>
<protein>
    <submittedName>
        <fullName evidence="6">LysR family transcriptional regulator</fullName>
    </submittedName>
</protein>
<dbReference type="InterPro" id="IPR000847">
    <property type="entry name" value="LysR_HTH_N"/>
</dbReference>